<gene>
    <name evidence="7" type="ORF">HID58_001768</name>
</gene>
<dbReference type="PROSITE" id="PS50090">
    <property type="entry name" value="MYB_LIKE"/>
    <property type="match status" value="2"/>
</dbReference>
<dbReference type="CDD" id="cd00167">
    <property type="entry name" value="SANT"/>
    <property type="match status" value="2"/>
</dbReference>
<dbReference type="SMART" id="SM00717">
    <property type="entry name" value="SANT"/>
    <property type="match status" value="2"/>
</dbReference>
<evidence type="ECO:0000256" key="4">
    <source>
        <dbReference type="SAM" id="Phobius"/>
    </source>
</evidence>
<keyword evidence="2" id="KW-0539">Nucleus</keyword>
<protein>
    <submittedName>
        <fullName evidence="7">Uncharacterized protein</fullName>
    </submittedName>
</protein>
<evidence type="ECO:0000256" key="1">
    <source>
        <dbReference type="ARBA" id="ARBA00004123"/>
    </source>
</evidence>
<dbReference type="PANTHER" id="PTHR34056">
    <property type="entry name" value="GPI-ANCHORED PROTEIN"/>
    <property type="match status" value="1"/>
</dbReference>
<dbReference type="Pfam" id="PF00249">
    <property type="entry name" value="Myb_DNA-binding"/>
    <property type="match status" value="2"/>
</dbReference>
<feature type="domain" description="Myb-like" evidence="5">
    <location>
        <begin position="62"/>
        <end position="114"/>
    </location>
</feature>
<sequence>GSKDTWHIKPLPNAIDIWLHKLLLARRPFYKRTKLLFSNVHRCIHPFLSYQLKMGRLPCCDKNGVKKGPWTPEEDQKLIDYIRVHGPGNWRILPKNAGLQRCGKSCRLRWTNYLRPDIKRGRFSFEEEETIIQLHSVMGNKWSAIAARLPGRTDNEIKNHWNTHIRKRLVRSGIDPVTHSPRLDLLDLSSLLAAIFNQPKFSSVATNASSLLNPDVLRLASLLLPPQQPLQNPNTLYASNLDQNLQTPNTSVSSQDSQPQAECTAPTKDETSYFEPIMNARLEVGPSDVLPPLSESFDLDSLMSTPYYSPQQNNIEAEANSSSLFDFRFPDNFTFDDFMGSFTSLLIILCSLLSHTVSANLLLEPVTPNTVPAFPVETQAQTCRLDLSDELFGGVNEACGRNLDRSRCCPVLAAWLFAAHARSALQLPAPAPTPASSDPDEPMRPDDSQKCVNTLQSALLTKHIKIPQPSPNCDAILCFCGIRLHQISSLSCPAAFNVSSGFRNATPTAAVKNLEKECRNSSYSGCTRCLGALQKLKVKGGSKKTTTERASKMMSKDCQLMGLTWLLARNKTAYIPTVSAVLRAIMYSPHPPHLNKCSPDQENMPLAVDSLQFQRSLAASSYFSVFPFLPLLLCIFLFL</sequence>
<evidence type="ECO:0000256" key="2">
    <source>
        <dbReference type="ARBA" id="ARBA00023242"/>
    </source>
</evidence>
<dbReference type="InterPro" id="IPR040376">
    <property type="entry name" value="At4g28100-like"/>
</dbReference>
<reference evidence="7 8" key="1">
    <citation type="submission" date="2021-05" db="EMBL/GenBank/DDBJ databases">
        <title>Genome Assembly of Synthetic Allotetraploid Brassica napus Reveals Homoeologous Exchanges between Subgenomes.</title>
        <authorList>
            <person name="Davis J.T."/>
        </authorList>
    </citation>
    <scope>NUCLEOTIDE SEQUENCE [LARGE SCALE GENOMIC DNA]</scope>
    <source>
        <strain evidence="8">cv. Da-Ae</strain>
        <tissue evidence="7">Seedling</tissue>
    </source>
</reference>
<dbReference type="SUPFAM" id="SSF46689">
    <property type="entry name" value="Homeodomain-like"/>
    <property type="match status" value="1"/>
</dbReference>
<feature type="transmembrane region" description="Helical" evidence="4">
    <location>
        <begin position="619"/>
        <end position="638"/>
    </location>
</feature>
<dbReference type="Gene3D" id="1.10.10.60">
    <property type="entry name" value="Homeodomain-like"/>
    <property type="match status" value="2"/>
</dbReference>
<dbReference type="EMBL" id="JAGKQM010000001">
    <property type="protein sequence ID" value="KAH0942131.1"/>
    <property type="molecule type" value="Genomic_DNA"/>
</dbReference>
<keyword evidence="4" id="KW-0472">Membrane</keyword>
<evidence type="ECO:0000259" key="6">
    <source>
        <dbReference type="PROSITE" id="PS51294"/>
    </source>
</evidence>
<feature type="domain" description="Myb-like" evidence="5">
    <location>
        <begin position="115"/>
        <end position="165"/>
    </location>
</feature>
<dbReference type="InterPro" id="IPR001005">
    <property type="entry name" value="SANT/Myb"/>
</dbReference>
<keyword evidence="4" id="KW-1133">Transmembrane helix</keyword>
<feature type="domain" description="HTH myb-type" evidence="6">
    <location>
        <begin position="62"/>
        <end position="118"/>
    </location>
</feature>
<feature type="region of interest" description="Disordered" evidence="3">
    <location>
        <begin position="244"/>
        <end position="268"/>
    </location>
</feature>
<evidence type="ECO:0000256" key="3">
    <source>
        <dbReference type="SAM" id="MobiDB-lite"/>
    </source>
</evidence>
<feature type="domain" description="HTH myb-type" evidence="6">
    <location>
        <begin position="119"/>
        <end position="169"/>
    </location>
</feature>
<accession>A0ABQ8EKN1</accession>
<comment type="caution">
    <text evidence="7">The sequence shown here is derived from an EMBL/GenBank/DDBJ whole genome shotgun (WGS) entry which is preliminary data.</text>
</comment>
<dbReference type="PANTHER" id="PTHR34056:SF3">
    <property type="entry name" value="OS07G0557700 PROTEIN"/>
    <property type="match status" value="1"/>
</dbReference>
<dbReference type="Proteomes" id="UP000824890">
    <property type="component" value="Unassembled WGS sequence"/>
</dbReference>
<evidence type="ECO:0000313" key="7">
    <source>
        <dbReference type="EMBL" id="KAH0942131.1"/>
    </source>
</evidence>
<proteinExistence type="predicted"/>
<dbReference type="InterPro" id="IPR017930">
    <property type="entry name" value="Myb_dom"/>
</dbReference>
<name>A0ABQ8EKN1_BRANA</name>
<feature type="non-terminal residue" evidence="7">
    <location>
        <position position="1"/>
    </location>
</feature>
<feature type="compositionally biased region" description="Polar residues" evidence="3">
    <location>
        <begin position="244"/>
        <end position="261"/>
    </location>
</feature>
<evidence type="ECO:0000313" key="8">
    <source>
        <dbReference type="Proteomes" id="UP000824890"/>
    </source>
</evidence>
<organism evidence="7 8">
    <name type="scientific">Brassica napus</name>
    <name type="common">Rape</name>
    <dbReference type="NCBI Taxonomy" id="3708"/>
    <lineage>
        <taxon>Eukaryota</taxon>
        <taxon>Viridiplantae</taxon>
        <taxon>Streptophyta</taxon>
        <taxon>Embryophyta</taxon>
        <taxon>Tracheophyta</taxon>
        <taxon>Spermatophyta</taxon>
        <taxon>Magnoliopsida</taxon>
        <taxon>eudicotyledons</taxon>
        <taxon>Gunneridae</taxon>
        <taxon>Pentapetalae</taxon>
        <taxon>rosids</taxon>
        <taxon>malvids</taxon>
        <taxon>Brassicales</taxon>
        <taxon>Brassicaceae</taxon>
        <taxon>Brassiceae</taxon>
        <taxon>Brassica</taxon>
    </lineage>
</organism>
<keyword evidence="4" id="KW-0812">Transmembrane</keyword>
<keyword evidence="8" id="KW-1185">Reference proteome</keyword>
<dbReference type="InterPro" id="IPR009057">
    <property type="entry name" value="Homeodomain-like_sf"/>
</dbReference>
<evidence type="ECO:0000259" key="5">
    <source>
        <dbReference type="PROSITE" id="PS50090"/>
    </source>
</evidence>
<comment type="subcellular location">
    <subcellularLocation>
        <location evidence="1">Nucleus</location>
    </subcellularLocation>
</comment>
<feature type="region of interest" description="Disordered" evidence="3">
    <location>
        <begin position="428"/>
        <end position="448"/>
    </location>
</feature>
<dbReference type="PROSITE" id="PS51294">
    <property type="entry name" value="HTH_MYB"/>
    <property type="match status" value="2"/>
</dbReference>